<gene>
    <name evidence="1" type="ORF">HPB47_001954</name>
</gene>
<name>A0AC60PMP2_IXOPE</name>
<comment type="caution">
    <text evidence="1">The sequence shown here is derived from an EMBL/GenBank/DDBJ whole genome shotgun (WGS) entry which is preliminary data.</text>
</comment>
<evidence type="ECO:0000313" key="2">
    <source>
        <dbReference type="Proteomes" id="UP000805193"/>
    </source>
</evidence>
<reference evidence="1 2" key="1">
    <citation type="journal article" date="2020" name="Cell">
        <title>Large-Scale Comparative Analyses of Tick Genomes Elucidate Their Genetic Diversity and Vector Capacities.</title>
        <authorList>
            <consortium name="Tick Genome and Microbiome Consortium (TIGMIC)"/>
            <person name="Jia N."/>
            <person name="Wang J."/>
            <person name="Shi W."/>
            <person name="Du L."/>
            <person name="Sun Y."/>
            <person name="Zhan W."/>
            <person name="Jiang J.F."/>
            <person name="Wang Q."/>
            <person name="Zhang B."/>
            <person name="Ji P."/>
            <person name="Bell-Sakyi L."/>
            <person name="Cui X.M."/>
            <person name="Yuan T.T."/>
            <person name="Jiang B.G."/>
            <person name="Yang W.F."/>
            <person name="Lam T.T."/>
            <person name="Chang Q.C."/>
            <person name="Ding S.J."/>
            <person name="Wang X.J."/>
            <person name="Zhu J.G."/>
            <person name="Ruan X.D."/>
            <person name="Zhao L."/>
            <person name="Wei J.T."/>
            <person name="Ye R.Z."/>
            <person name="Que T.C."/>
            <person name="Du C.H."/>
            <person name="Zhou Y.H."/>
            <person name="Cheng J.X."/>
            <person name="Dai P.F."/>
            <person name="Guo W.B."/>
            <person name="Han X.H."/>
            <person name="Huang E.J."/>
            <person name="Li L.F."/>
            <person name="Wei W."/>
            <person name="Gao Y.C."/>
            <person name="Liu J.Z."/>
            <person name="Shao H.Z."/>
            <person name="Wang X."/>
            <person name="Wang C.C."/>
            <person name="Yang T.C."/>
            <person name="Huo Q.B."/>
            <person name="Li W."/>
            <person name="Chen H.Y."/>
            <person name="Chen S.E."/>
            <person name="Zhou L.G."/>
            <person name="Ni X.B."/>
            <person name="Tian J.H."/>
            <person name="Sheng Y."/>
            <person name="Liu T."/>
            <person name="Pan Y.S."/>
            <person name="Xia L.Y."/>
            <person name="Li J."/>
            <person name="Zhao F."/>
            <person name="Cao W.C."/>
        </authorList>
    </citation>
    <scope>NUCLEOTIDE SEQUENCE [LARGE SCALE GENOMIC DNA]</scope>
    <source>
        <strain evidence="1">Iper-2018</strain>
    </source>
</reference>
<protein>
    <submittedName>
        <fullName evidence="1">Uncharacterized protein</fullName>
    </submittedName>
</protein>
<sequence length="85" mass="9360">MSIGNCEDCEGVLVTNGNDLHSRLIHLKEYVKSAGNLDYPSRAVMSVSIECEENIKTFTELDAILTLKAPFCHYSGVPAQICNIK</sequence>
<keyword evidence="2" id="KW-1185">Reference proteome</keyword>
<feature type="non-terminal residue" evidence="1">
    <location>
        <position position="85"/>
    </location>
</feature>
<evidence type="ECO:0000313" key="1">
    <source>
        <dbReference type="EMBL" id="KAG0422212.1"/>
    </source>
</evidence>
<organism evidence="1 2">
    <name type="scientific">Ixodes persulcatus</name>
    <name type="common">Taiga tick</name>
    <dbReference type="NCBI Taxonomy" id="34615"/>
    <lineage>
        <taxon>Eukaryota</taxon>
        <taxon>Metazoa</taxon>
        <taxon>Ecdysozoa</taxon>
        <taxon>Arthropoda</taxon>
        <taxon>Chelicerata</taxon>
        <taxon>Arachnida</taxon>
        <taxon>Acari</taxon>
        <taxon>Parasitiformes</taxon>
        <taxon>Ixodida</taxon>
        <taxon>Ixodoidea</taxon>
        <taxon>Ixodidae</taxon>
        <taxon>Ixodinae</taxon>
        <taxon>Ixodes</taxon>
    </lineage>
</organism>
<accession>A0AC60PMP2</accession>
<proteinExistence type="predicted"/>
<dbReference type="EMBL" id="JABSTQ010010261">
    <property type="protein sequence ID" value="KAG0422212.1"/>
    <property type="molecule type" value="Genomic_DNA"/>
</dbReference>
<dbReference type="Proteomes" id="UP000805193">
    <property type="component" value="Unassembled WGS sequence"/>
</dbReference>